<dbReference type="OrthoDB" id="10041966at2759"/>
<accession>A0A0N7MLH7</accession>
<dbReference type="Pfam" id="PF00485">
    <property type="entry name" value="PRK"/>
    <property type="match status" value="1"/>
</dbReference>
<dbReference type="Proteomes" id="UP000236544">
    <property type="component" value="Unassembled WGS sequence"/>
</dbReference>
<dbReference type="InterPro" id="IPR006083">
    <property type="entry name" value="PRK/URK"/>
</dbReference>
<reference evidence="3" key="1">
    <citation type="submission" date="2015-10" db="EMBL/GenBank/DDBJ databases">
        <authorList>
            <person name="Devillers H."/>
        </authorList>
    </citation>
    <scope>NUCLEOTIDE SEQUENCE [LARGE SCALE GENOMIC DNA]</scope>
</reference>
<gene>
    <name evidence="2" type="ORF">LAQU0_S05e02696g</name>
</gene>
<protein>
    <submittedName>
        <fullName evidence="2">LAQU0S05e02696g1_1</fullName>
    </submittedName>
</protein>
<dbReference type="SUPFAM" id="SSF52540">
    <property type="entry name" value="P-loop containing nucleoside triphosphate hydrolases"/>
    <property type="match status" value="1"/>
</dbReference>
<dbReference type="GO" id="GO:0005524">
    <property type="term" value="F:ATP binding"/>
    <property type="evidence" value="ECO:0007669"/>
    <property type="project" value="InterPro"/>
</dbReference>
<feature type="domain" description="Phosphoribulokinase/uridine kinase" evidence="1">
    <location>
        <begin position="9"/>
        <end position="148"/>
    </location>
</feature>
<proteinExistence type="predicted"/>
<evidence type="ECO:0000259" key="1">
    <source>
        <dbReference type="Pfam" id="PF00485"/>
    </source>
</evidence>
<dbReference type="EMBL" id="LN890537">
    <property type="protein sequence ID" value="CUS22319.1"/>
    <property type="molecule type" value="Genomic_DNA"/>
</dbReference>
<keyword evidence="3" id="KW-1185">Reference proteome</keyword>
<organism evidence="2 3">
    <name type="scientific">Lachancea quebecensis</name>
    <dbReference type="NCBI Taxonomy" id="1654605"/>
    <lineage>
        <taxon>Eukaryota</taxon>
        <taxon>Fungi</taxon>
        <taxon>Dikarya</taxon>
        <taxon>Ascomycota</taxon>
        <taxon>Saccharomycotina</taxon>
        <taxon>Saccharomycetes</taxon>
        <taxon>Saccharomycetales</taxon>
        <taxon>Saccharomycetaceae</taxon>
        <taxon>Lachancea</taxon>
    </lineage>
</organism>
<evidence type="ECO:0000313" key="2">
    <source>
        <dbReference type="EMBL" id="CUS22319.1"/>
    </source>
</evidence>
<dbReference type="CDD" id="cd02024">
    <property type="entry name" value="NRK1"/>
    <property type="match status" value="1"/>
</dbReference>
<dbReference type="AlphaFoldDB" id="A0A0N7MLH7"/>
<dbReference type="PANTHER" id="PTHR10285">
    <property type="entry name" value="URIDINE KINASE"/>
    <property type="match status" value="1"/>
</dbReference>
<sequence length="239" mass="27306">MEPPQVLLVGISGCSSSGKTTLAKLSAELLPTAVLIHEDDFFKHDEDIPFNGKYQIRDWDSPEALDMNLFGKELDHIKKTGNVSTELIHNNNHDNSEATEVRPEIQEEIKNKFAKVFNETSTKVVFVDGFMMFNDQHIASKFDLKLLIRAPYATLKKRRAARSGYQTLDSFWIDPPYYFDEFVYRSYARSHSHLFEGGNVEGVLKKDSKILDFVNDDTTDINDALMWVCDCVVAMAQKR</sequence>
<dbReference type="Gene3D" id="3.40.50.300">
    <property type="entry name" value="P-loop containing nucleotide triphosphate hydrolases"/>
    <property type="match status" value="1"/>
</dbReference>
<name>A0A0N7MLH7_9SACH</name>
<dbReference type="InterPro" id="IPR027417">
    <property type="entry name" value="P-loop_NTPase"/>
</dbReference>
<dbReference type="GO" id="GO:0016301">
    <property type="term" value="F:kinase activity"/>
    <property type="evidence" value="ECO:0007669"/>
    <property type="project" value="InterPro"/>
</dbReference>
<evidence type="ECO:0000313" key="3">
    <source>
        <dbReference type="Proteomes" id="UP000236544"/>
    </source>
</evidence>